<dbReference type="KEGG" id="cpas:Clopa_1621"/>
<dbReference type="Proteomes" id="UP000013523">
    <property type="component" value="Chromosome"/>
</dbReference>
<dbReference type="STRING" id="86416.Clopa_1621"/>
<dbReference type="Gene3D" id="3.40.50.2020">
    <property type="match status" value="1"/>
</dbReference>
<comment type="function">
    <text evidence="5">Converts the preformed base xanthine, a product of nucleic acid breakdown, to xanthosine 5'-monophosphate (XMP), so it can be reused for RNA or DNA synthesis.</text>
</comment>
<evidence type="ECO:0000256" key="4">
    <source>
        <dbReference type="ARBA" id="ARBA00022726"/>
    </source>
</evidence>
<evidence type="ECO:0000256" key="2">
    <source>
        <dbReference type="ARBA" id="ARBA00022676"/>
    </source>
</evidence>
<feature type="binding site" evidence="5">
    <location>
        <position position="157"/>
    </location>
    <ligand>
        <name>xanthine</name>
        <dbReference type="ChEBI" id="CHEBI:17712"/>
    </ligand>
</feature>
<dbReference type="NCBIfam" id="NF006671">
    <property type="entry name" value="PRK09219.1"/>
    <property type="match status" value="1"/>
</dbReference>
<evidence type="ECO:0000256" key="6">
    <source>
        <dbReference type="NCBIfam" id="TIGR01744"/>
    </source>
</evidence>
<dbReference type="InterPro" id="IPR029057">
    <property type="entry name" value="PRTase-like"/>
</dbReference>
<dbReference type="NCBIfam" id="TIGR01744">
    <property type="entry name" value="XPRTase"/>
    <property type="match status" value="1"/>
</dbReference>
<dbReference type="EC" id="2.4.2.22" evidence="5 6"/>
<organism evidence="8 9">
    <name type="scientific">Clostridium pasteurianum BC1</name>
    <dbReference type="NCBI Taxonomy" id="86416"/>
    <lineage>
        <taxon>Bacteria</taxon>
        <taxon>Bacillati</taxon>
        <taxon>Bacillota</taxon>
        <taxon>Clostridia</taxon>
        <taxon>Eubacteriales</taxon>
        <taxon>Clostridiaceae</taxon>
        <taxon>Clostridium</taxon>
    </lineage>
</organism>
<dbReference type="eggNOG" id="COG0503">
    <property type="taxonomic scope" value="Bacteria"/>
</dbReference>
<dbReference type="UniPathway" id="UPA00602">
    <property type="reaction ID" value="UER00658"/>
</dbReference>
<proteinExistence type="inferred from homology"/>
<protein>
    <recommendedName>
        <fullName evidence="5 6">Xanthine phosphoribosyltransferase</fullName>
        <shortName evidence="5">XPRTase</shortName>
        <ecNumber evidence="5 6">2.4.2.22</ecNumber>
    </recommendedName>
</protein>
<name>R4K0E3_CLOPA</name>
<keyword evidence="4 5" id="KW-0660">Purine salvage</keyword>
<gene>
    <name evidence="5" type="primary">xpt</name>
    <name evidence="8" type="ORF">Clopa_1621</name>
</gene>
<evidence type="ECO:0000313" key="8">
    <source>
        <dbReference type="EMBL" id="AGK96547.1"/>
    </source>
</evidence>
<dbReference type="RefSeq" id="WP_015614866.1">
    <property type="nucleotide sequence ID" value="NC_021182.1"/>
</dbReference>
<dbReference type="InterPro" id="IPR010079">
    <property type="entry name" value="Xanthine_PRibTrfase"/>
</dbReference>
<evidence type="ECO:0000256" key="5">
    <source>
        <dbReference type="HAMAP-Rule" id="MF_01184"/>
    </source>
</evidence>
<dbReference type="HAMAP" id="MF_01184">
    <property type="entry name" value="XPRTase"/>
    <property type="match status" value="1"/>
</dbReference>
<dbReference type="GO" id="GO:0005737">
    <property type="term" value="C:cytoplasm"/>
    <property type="evidence" value="ECO:0007669"/>
    <property type="project" value="UniProtKB-SubCell"/>
</dbReference>
<dbReference type="Pfam" id="PF00156">
    <property type="entry name" value="Pribosyltran"/>
    <property type="match status" value="1"/>
</dbReference>
<dbReference type="CDD" id="cd06223">
    <property type="entry name" value="PRTases_typeI"/>
    <property type="match status" value="1"/>
</dbReference>
<feature type="binding site" evidence="5">
    <location>
        <position position="20"/>
    </location>
    <ligand>
        <name>xanthine</name>
        <dbReference type="ChEBI" id="CHEBI:17712"/>
    </ligand>
</feature>
<dbReference type="PANTHER" id="PTHR43864:SF1">
    <property type="entry name" value="XANTHINE PHOSPHORIBOSYLTRANSFERASE"/>
    <property type="match status" value="1"/>
</dbReference>
<keyword evidence="3 5" id="KW-0808">Transferase</keyword>
<comment type="similarity">
    <text evidence="5">Belongs to the purine/pyrimidine phosphoribosyltransferase family. Xpt subfamily.</text>
</comment>
<dbReference type="InterPro" id="IPR000836">
    <property type="entry name" value="PRTase_dom"/>
</dbReference>
<dbReference type="GO" id="GO:0032265">
    <property type="term" value="P:XMP salvage"/>
    <property type="evidence" value="ECO:0007669"/>
    <property type="project" value="UniProtKB-UniRule"/>
</dbReference>
<comment type="catalytic activity">
    <reaction evidence="5">
        <text>XMP + diphosphate = xanthine + 5-phospho-alpha-D-ribose 1-diphosphate</text>
        <dbReference type="Rhea" id="RHEA:10800"/>
        <dbReference type="ChEBI" id="CHEBI:17712"/>
        <dbReference type="ChEBI" id="CHEBI:33019"/>
        <dbReference type="ChEBI" id="CHEBI:57464"/>
        <dbReference type="ChEBI" id="CHEBI:58017"/>
        <dbReference type="EC" id="2.4.2.22"/>
    </reaction>
</comment>
<sequence>MELLKKRILQDGIVIGNRILKVDSFLNHQMDINLFNEMGKEFRNRFKHKNITKILTVEASGIGIACIAAQHFDNIPVIFAKKYNATNLDKDTYEAEVYSFTKEKTYKIRVSKKYINNEDRVLIIDDFLASGSAALGLIDIVRQSGAEASGIGIVIEKSFQGGRKMIEECGVELQSLAIIDSMENNTVNFK</sequence>
<evidence type="ECO:0000256" key="1">
    <source>
        <dbReference type="ARBA" id="ARBA00022490"/>
    </source>
</evidence>
<dbReference type="EMBL" id="CP003261">
    <property type="protein sequence ID" value="AGK96547.1"/>
    <property type="molecule type" value="Genomic_DNA"/>
</dbReference>
<keyword evidence="9" id="KW-1185">Reference proteome</keyword>
<dbReference type="PANTHER" id="PTHR43864">
    <property type="entry name" value="HYPOXANTHINE/GUANINE PHOSPHORIBOSYLTRANSFERASE"/>
    <property type="match status" value="1"/>
</dbReference>
<dbReference type="GO" id="GO:0006166">
    <property type="term" value="P:purine ribonucleoside salvage"/>
    <property type="evidence" value="ECO:0007669"/>
    <property type="project" value="UniProtKB-KW"/>
</dbReference>
<evidence type="ECO:0000259" key="7">
    <source>
        <dbReference type="Pfam" id="PF00156"/>
    </source>
</evidence>
<dbReference type="GO" id="GO:0046110">
    <property type="term" value="P:xanthine metabolic process"/>
    <property type="evidence" value="ECO:0007669"/>
    <property type="project" value="UniProtKB-UniRule"/>
</dbReference>
<keyword evidence="2 5" id="KW-0328">Glycosyltransferase</keyword>
<evidence type="ECO:0000256" key="3">
    <source>
        <dbReference type="ARBA" id="ARBA00022679"/>
    </source>
</evidence>
<dbReference type="SUPFAM" id="SSF53271">
    <property type="entry name" value="PRTase-like"/>
    <property type="match status" value="1"/>
</dbReference>
<dbReference type="GO" id="GO:0000310">
    <property type="term" value="F:xanthine phosphoribosyltransferase activity"/>
    <property type="evidence" value="ECO:0007669"/>
    <property type="project" value="UniProtKB-UniRule"/>
</dbReference>
<keyword evidence="1 5" id="KW-0963">Cytoplasm</keyword>
<feature type="binding site" evidence="5">
    <location>
        <position position="27"/>
    </location>
    <ligand>
        <name>xanthine</name>
        <dbReference type="ChEBI" id="CHEBI:17712"/>
    </ligand>
</feature>
<dbReference type="HOGENOM" id="CLU_099015_0_0_9"/>
<comment type="pathway">
    <text evidence="5">Purine metabolism; XMP biosynthesis via salvage pathway; XMP from xanthine: step 1/1.</text>
</comment>
<comment type="subcellular location">
    <subcellularLocation>
        <location evidence="5">Cytoplasm</location>
    </subcellularLocation>
</comment>
<dbReference type="InterPro" id="IPR050118">
    <property type="entry name" value="Pur/Pyrimidine_PRTase"/>
</dbReference>
<feature type="binding site" evidence="5">
    <location>
        <begin position="129"/>
        <end position="133"/>
    </location>
    <ligand>
        <name>5-phospho-alpha-D-ribose 1-diphosphate</name>
        <dbReference type="ChEBI" id="CHEBI:58017"/>
    </ligand>
</feature>
<accession>R4K0E3</accession>
<dbReference type="AlphaFoldDB" id="R4K0E3"/>
<reference evidence="8 9" key="1">
    <citation type="submission" date="2012-01" db="EMBL/GenBank/DDBJ databases">
        <title>Complete sequence of chromosome of Clostridium pasteurianum BC1.</title>
        <authorList>
            <consortium name="US DOE Joint Genome Institute"/>
            <person name="Lucas S."/>
            <person name="Han J."/>
            <person name="Lapidus A."/>
            <person name="Cheng J.-F."/>
            <person name="Goodwin L."/>
            <person name="Pitluck S."/>
            <person name="Peters L."/>
            <person name="Mikhailova N."/>
            <person name="Teshima H."/>
            <person name="Detter J.C."/>
            <person name="Han C."/>
            <person name="Tapia R."/>
            <person name="Land M."/>
            <person name="Hauser L."/>
            <person name="Kyrpides N."/>
            <person name="Ivanova N."/>
            <person name="Pagani I."/>
            <person name="Dunn J."/>
            <person name="Taghavi S."/>
            <person name="Francis A."/>
            <person name="van der Lelie D."/>
            <person name="Woyke T."/>
        </authorList>
    </citation>
    <scope>NUCLEOTIDE SEQUENCE [LARGE SCALE GENOMIC DNA]</scope>
    <source>
        <strain evidence="8 9">BC1</strain>
    </source>
</reference>
<dbReference type="OrthoDB" id="9790678at2"/>
<comment type="subunit">
    <text evidence="5">Homodimer.</text>
</comment>
<evidence type="ECO:0000313" key="9">
    <source>
        <dbReference type="Proteomes" id="UP000013523"/>
    </source>
</evidence>
<dbReference type="PATRIC" id="fig|86416.3.peg.1596"/>
<feature type="domain" description="Phosphoribosyltransferase" evidence="7">
    <location>
        <begin position="43"/>
        <end position="158"/>
    </location>
</feature>